<proteinExistence type="inferred from homology"/>
<evidence type="ECO:0000256" key="2">
    <source>
        <dbReference type="ARBA" id="ARBA00022555"/>
    </source>
</evidence>
<sequence length="176" mass="20175">MQNPNIDYGGRLERVATALNGDKDIYNTAFFLNPKKKLMELSGKQYTDVLKSFRIILDHVRAATFLINDGAEPANSDAGYITRRLLRRAIRAGKKIGIQGSFVGELSEVYIDEATAYEDLIGNKKKVIEIVNKEENLFYRTLQQGEFEIQNILRIRVKLQVQMPFVFTKHMGFPWS</sequence>
<feature type="domain" description="Alanyl-transfer RNA synthetases family profile" evidence="9">
    <location>
        <begin position="1"/>
        <end position="176"/>
    </location>
</feature>
<dbReference type="InterPro" id="IPR018164">
    <property type="entry name" value="Ala-tRNA-synth_IIc_N"/>
</dbReference>
<dbReference type="InterPro" id="IPR002318">
    <property type="entry name" value="Ala-tRNA-lgiase_IIc"/>
</dbReference>
<protein>
    <recommendedName>
        <fullName evidence="9">Alanyl-transfer RNA synthetases family profile domain-containing protein</fullName>
    </recommendedName>
</protein>
<dbReference type="InterPro" id="IPR050058">
    <property type="entry name" value="Ala-tRNA_ligase"/>
</dbReference>
<dbReference type="GO" id="GO:0006419">
    <property type="term" value="P:alanyl-tRNA aminoacylation"/>
    <property type="evidence" value="ECO:0007669"/>
    <property type="project" value="InterPro"/>
</dbReference>
<evidence type="ECO:0000256" key="7">
    <source>
        <dbReference type="ARBA" id="ARBA00022917"/>
    </source>
</evidence>
<keyword evidence="2" id="KW-0820">tRNA-binding</keyword>
<dbReference type="PANTHER" id="PTHR11777">
    <property type="entry name" value="ALANYL-TRNA SYNTHETASE"/>
    <property type="match status" value="1"/>
</dbReference>
<dbReference type="AlphaFoldDB" id="A0A7X3IFS5"/>
<evidence type="ECO:0000256" key="8">
    <source>
        <dbReference type="ARBA" id="ARBA00023146"/>
    </source>
</evidence>
<dbReference type="GO" id="GO:0005829">
    <property type="term" value="C:cytosol"/>
    <property type="evidence" value="ECO:0007669"/>
    <property type="project" value="TreeGrafter"/>
</dbReference>
<comment type="caution">
    <text evidence="10">The sequence shown here is derived from an EMBL/GenBank/DDBJ whole genome shotgun (WGS) entry which is preliminary data.</text>
</comment>
<dbReference type="GO" id="GO:0005524">
    <property type="term" value="F:ATP binding"/>
    <property type="evidence" value="ECO:0007669"/>
    <property type="project" value="UniProtKB-KW"/>
</dbReference>
<keyword evidence="3" id="KW-0436">Ligase</keyword>
<keyword evidence="4" id="KW-0547">Nucleotide-binding</keyword>
<evidence type="ECO:0000256" key="6">
    <source>
        <dbReference type="ARBA" id="ARBA00022884"/>
    </source>
</evidence>
<dbReference type="PRINTS" id="PR00980">
    <property type="entry name" value="TRNASYNTHALA"/>
</dbReference>
<keyword evidence="6" id="KW-0694">RNA-binding</keyword>
<evidence type="ECO:0000313" key="10">
    <source>
        <dbReference type="EMBL" id="MWV42496.1"/>
    </source>
</evidence>
<keyword evidence="11" id="KW-1185">Reference proteome</keyword>
<name>A0A7X3IFS5_9BACL</name>
<dbReference type="SUPFAM" id="SSF101353">
    <property type="entry name" value="Putative anticodon-binding domain of alanyl-tRNA synthetase (AlaRS)"/>
    <property type="match status" value="1"/>
</dbReference>
<dbReference type="Proteomes" id="UP000460318">
    <property type="component" value="Unassembled WGS sequence"/>
</dbReference>
<keyword evidence="7" id="KW-0648">Protein biosynthesis</keyword>
<dbReference type="EMBL" id="WUBI01000001">
    <property type="protein sequence ID" value="MWV42496.1"/>
    <property type="molecule type" value="Genomic_DNA"/>
</dbReference>
<evidence type="ECO:0000313" key="11">
    <source>
        <dbReference type="Proteomes" id="UP000460318"/>
    </source>
</evidence>
<dbReference type="PANTHER" id="PTHR11777:SF9">
    <property type="entry name" value="ALANINE--TRNA LIGASE, CYTOPLASMIC"/>
    <property type="match status" value="1"/>
</dbReference>
<gene>
    <name evidence="10" type="ORF">GRF59_02530</name>
</gene>
<keyword evidence="5" id="KW-0067">ATP-binding</keyword>
<dbReference type="GO" id="GO:0000049">
    <property type="term" value="F:tRNA binding"/>
    <property type="evidence" value="ECO:0007669"/>
    <property type="project" value="UniProtKB-KW"/>
</dbReference>
<evidence type="ECO:0000259" key="9">
    <source>
        <dbReference type="PROSITE" id="PS50860"/>
    </source>
</evidence>
<dbReference type="InterPro" id="IPR018165">
    <property type="entry name" value="Ala-tRNA-synth_IIc_core"/>
</dbReference>
<keyword evidence="8" id="KW-0030">Aminoacyl-tRNA synthetase</keyword>
<evidence type="ECO:0000256" key="3">
    <source>
        <dbReference type="ARBA" id="ARBA00022598"/>
    </source>
</evidence>
<dbReference type="PROSITE" id="PS50860">
    <property type="entry name" value="AA_TRNA_LIGASE_II_ALA"/>
    <property type="match status" value="1"/>
</dbReference>
<comment type="similarity">
    <text evidence="1">Belongs to the class-II aminoacyl-tRNA synthetase family.</text>
</comment>
<dbReference type="InterPro" id="IPR018162">
    <property type="entry name" value="Ala-tRNA-ligase_IIc_anticod-bd"/>
</dbReference>
<evidence type="ECO:0000256" key="1">
    <source>
        <dbReference type="ARBA" id="ARBA00008226"/>
    </source>
</evidence>
<reference evidence="10 11" key="1">
    <citation type="submission" date="2019-12" db="EMBL/GenBank/DDBJ databases">
        <title>Paenibacillus sp. nov., an endophytic bacterium isolated from the stem of Dendrobium.</title>
        <authorList>
            <person name="Zhao R."/>
        </authorList>
    </citation>
    <scope>NUCLEOTIDE SEQUENCE [LARGE SCALE GENOMIC DNA]</scope>
    <source>
        <strain evidence="10 11">HJL G12</strain>
    </source>
</reference>
<dbReference type="GO" id="GO:0002161">
    <property type="term" value="F:aminoacyl-tRNA deacylase activity"/>
    <property type="evidence" value="ECO:0007669"/>
    <property type="project" value="TreeGrafter"/>
</dbReference>
<accession>A0A7X3IFS5</accession>
<dbReference type="Pfam" id="PF01411">
    <property type="entry name" value="tRNA-synt_2c"/>
    <property type="match status" value="1"/>
</dbReference>
<evidence type="ECO:0000256" key="4">
    <source>
        <dbReference type="ARBA" id="ARBA00022741"/>
    </source>
</evidence>
<organism evidence="10 11">
    <name type="scientific">Paenibacillus dendrobii</name>
    <dbReference type="NCBI Taxonomy" id="2691084"/>
    <lineage>
        <taxon>Bacteria</taxon>
        <taxon>Bacillati</taxon>
        <taxon>Bacillota</taxon>
        <taxon>Bacilli</taxon>
        <taxon>Bacillales</taxon>
        <taxon>Paenibacillaceae</taxon>
        <taxon>Paenibacillus</taxon>
    </lineage>
</organism>
<dbReference type="GO" id="GO:0004813">
    <property type="term" value="F:alanine-tRNA ligase activity"/>
    <property type="evidence" value="ECO:0007669"/>
    <property type="project" value="InterPro"/>
</dbReference>
<evidence type="ECO:0000256" key="5">
    <source>
        <dbReference type="ARBA" id="ARBA00022840"/>
    </source>
</evidence>